<dbReference type="GO" id="GO:0006508">
    <property type="term" value="P:proteolysis"/>
    <property type="evidence" value="ECO:0007669"/>
    <property type="project" value="UniProtKB-KW"/>
</dbReference>
<dbReference type="Gene3D" id="3.30.830.10">
    <property type="entry name" value="Metalloenzyme, LuxS/M16 peptidase-like"/>
    <property type="match status" value="2"/>
</dbReference>
<keyword evidence="7" id="KW-0482">Metalloprotease</keyword>
<dbReference type="OrthoDB" id="9811314at2"/>
<name>A0A255XUJ1_9PROT</name>
<dbReference type="PROSITE" id="PS00143">
    <property type="entry name" value="INSULINASE"/>
    <property type="match status" value="1"/>
</dbReference>
<evidence type="ECO:0000259" key="11">
    <source>
        <dbReference type="Pfam" id="PF05193"/>
    </source>
</evidence>
<gene>
    <name evidence="12" type="ORF">CHR90_07275</name>
</gene>
<keyword evidence="3" id="KW-0645">Protease</keyword>
<dbReference type="AlphaFoldDB" id="A0A255XUJ1"/>
<feature type="domain" description="Peptidase M16 N-terminal" evidence="10">
    <location>
        <begin position="55"/>
        <end position="185"/>
    </location>
</feature>
<reference evidence="12 13" key="1">
    <citation type="submission" date="2017-07" db="EMBL/GenBank/DDBJ databases">
        <title>Elstera cyanobacteriorum sp. nov., a novel bacterium isolated from cyanobacterial aggregates in a eutrophic lake.</title>
        <authorList>
            <person name="Cai H."/>
        </authorList>
    </citation>
    <scope>NUCLEOTIDE SEQUENCE [LARGE SCALE GENOMIC DNA]</scope>
    <source>
        <strain evidence="12 13">TH019</strain>
    </source>
</reference>
<keyword evidence="13" id="KW-1185">Reference proteome</keyword>
<dbReference type="PANTHER" id="PTHR43690:SF17">
    <property type="entry name" value="PROTEIN YHJJ"/>
    <property type="match status" value="1"/>
</dbReference>
<keyword evidence="9" id="KW-0732">Signal</keyword>
<evidence type="ECO:0000256" key="1">
    <source>
        <dbReference type="ARBA" id="ARBA00001947"/>
    </source>
</evidence>
<evidence type="ECO:0000256" key="5">
    <source>
        <dbReference type="ARBA" id="ARBA00022801"/>
    </source>
</evidence>
<evidence type="ECO:0000256" key="7">
    <source>
        <dbReference type="ARBA" id="ARBA00023049"/>
    </source>
</evidence>
<evidence type="ECO:0000313" key="13">
    <source>
        <dbReference type="Proteomes" id="UP000216361"/>
    </source>
</evidence>
<evidence type="ECO:0000256" key="3">
    <source>
        <dbReference type="ARBA" id="ARBA00022670"/>
    </source>
</evidence>
<evidence type="ECO:0000256" key="8">
    <source>
        <dbReference type="RuleBase" id="RU004447"/>
    </source>
</evidence>
<dbReference type="Proteomes" id="UP000216361">
    <property type="component" value="Unassembled WGS sequence"/>
</dbReference>
<dbReference type="InterPro" id="IPR007863">
    <property type="entry name" value="Peptidase_M16_C"/>
</dbReference>
<organism evidence="12 13">
    <name type="scientific">Elstera cyanobacteriorum</name>
    <dbReference type="NCBI Taxonomy" id="2022747"/>
    <lineage>
        <taxon>Bacteria</taxon>
        <taxon>Pseudomonadati</taxon>
        <taxon>Pseudomonadota</taxon>
        <taxon>Alphaproteobacteria</taxon>
        <taxon>Rhodospirillales</taxon>
        <taxon>Rhodospirillaceae</taxon>
        <taxon>Elstera</taxon>
    </lineage>
</organism>
<feature type="chain" id="PRO_5012491094" description="Peptidase M16" evidence="9">
    <location>
        <begin position="20"/>
        <end position="446"/>
    </location>
</feature>
<evidence type="ECO:0000256" key="2">
    <source>
        <dbReference type="ARBA" id="ARBA00007261"/>
    </source>
</evidence>
<evidence type="ECO:0008006" key="14">
    <source>
        <dbReference type="Google" id="ProtNLM"/>
    </source>
</evidence>
<dbReference type="Pfam" id="PF05193">
    <property type="entry name" value="Peptidase_M16_C"/>
    <property type="match status" value="1"/>
</dbReference>
<sequence>MRPIAATIAVLILAPPLWAADLAKTRWGVETATLANGLEVIVVPQQRMPAIHHLLMYKVGSTEEEPGKTGLAHYLEHLMFKGTEKTPPGAFDALVNRHGGRQNAFTSADYTGYFQTMPRDQLGAMMALEADRMAGLKLSEANSRPELSVVLEERNQRVNAPPGGRLSEKAAAALFPDHPYGRPVIGWEADIKTLTYQDALAFHARWYAPNNAVLIVAGDTDLSEVLRLADATYGRVTARALPPRVALPIPAAPTDRKLTEVSARAPTPAWSARAIGPSLSTVSPDEAAAMAVLIDGFGQGLGSRLDRTLVNEQRLAQQALAGVDLSRRGPGQIFLSASPAPGVDLDRLETAFLAEVGRVQREGLSETEVNRAIERLTNGEAFERDSLTGLANSLGRAKMIGRTPDDVAADDDRIRRVTPAEVRQSAARWFNPAAFVITHLLPKAAP</sequence>
<dbReference type="GO" id="GO:0004222">
    <property type="term" value="F:metalloendopeptidase activity"/>
    <property type="evidence" value="ECO:0007669"/>
    <property type="project" value="InterPro"/>
</dbReference>
<evidence type="ECO:0000313" key="12">
    <source>
        <dbReference type="EMBL" id="OYQ19910.1"/>
    </source>
</evidence>
<dbReference type="InterPro" id="IPR011249">
    <property type="entry name" value="Metalloenz_LuxS/M16"/>
</dbReference>
<dbReference type="EMBL" id="NOXS01000030">
    <property type="protein sequence ID" value="OYQ19910.1"/>
    <property type="molecule type" value="Genomic_DNA"/>
</dbReference>
<keyword evidence="6" id="KW-0862">Zinc</keyword>
<dbReference type="GO" id="GO:0046872">
    <property type="term" value="F:metal ion binding"/>
    <property type="evidence" value="ECO:0007669"/>
    <property type="project" value="UniProtKB-KW"/>
</dbReference>
<keyword evidence="4" id="KW-0479">Metal-binding</keyword>
<feature type="signal peptide" evidence="9">
    <location>
        <begin position="1"/>
        <end position="19"/>
    </location>
</feature>
<dbReference type="PANTHER" id="PTHR43690">
    <property type="entry name" value="NARDILYSIN"/>
    <property type="match status" value="1"/>
</dbReference>
<dbReference type="InterPro" id="IPR001431">
    <property type="entry name" value="Pept_M16_Zn_BS"/>
</dbReference>
<proteinExistence type="inferred from homology"/>
<evidence type="ECO:0000256" key="9">
    <source>
        <dbReference type="SAM" id="SignalP"/>
    </source>
</evidence>
<dbReference type="Pfam" id="PF00675">
    <property type="entry name" value="Peptidase_M16"/>
    <property type="match status" value="1"/>
</dbReference>
<dbReference type="InterPro" id="IPR011765">
    <property type="entry name" value="Pept_M16_N"/>
</dbReference>
<dbReference type="InterPro" id="IPR050626">
    <property type="entry name" value="Peptidase_M16"/>
</dbReference>
<comment type="similarity">
    <text evidence="2 8">Belongs to the peptidase M16 family.</text>
</comment>
<comment type="caution">
    <text evidence="12">The sequence shown here is derived from an EMBL/GenBank/DDBJ whole genome shotgun (WGS) entry which is preliminary data.</text>
</comment>
<feature type="domain" description="Peptidase M16 C-terminal" evidence="11">
    <location>
        <begin position="194"/>
        <end position="376"/>
    </location>
</feature>
<evidence type="ECO:0000256" key="6">
    <source>
        <dbReference type="ARBA" id="ARBA00022833"/>
    </source>
</evidence>
<protein>
    <recommendedName>
        <fullName evidence="14">Peptidase M16</fullName>
    </recommendedName>
</protein>
<accession>A0A255XUJ1</accession>
<dbReference type="RefSeq" id="WP_094408329.1">
    <property type="nucleotide sequence ID" value="NZ_BMJZ01000006.1"/>
</dbReference>
<evidence type="ECO:0000259" key="10">
    <source>
        <dbReference type="Pfam" id="PF00675"/>
    </source>
</evidence>
<keyword evidence="5" id="KW-0378">Hydrolase</keyword>
<dbReference type="SUPFAM" id="SSF63411">
    <property type="entry name" value="LuxS/MPP-like metallohydrolase"/>
    <property type="match status" value="2"/>
</dbReference>
<evidence type="ECO:0000256" key="4">
    <source>
        <dbReference type="ARBA" id="ARBA00022723"/>
    </source>
</evidence>
<comment type="cofactor">
    <cofactor evidence="1">
        <name>Zn(2+)</name>
        <dbReference type="ChEBI" id="CHEBI:29105"/>
    </cofactor>
</comment>